<evidence type="ECO:0000256" key="1">
    <source>
        <dbReference type="ARBA" id="ARBA00023015"/>
    </source>
</evidence>
<keyword evidence="3" id="KW-0804">Transcription</keyword>
<dbReference type="EMBL" id="CP000482">
    <property type="protein sequence ID" value="ABK99924.1"/>
    <property type="molecule type" value="Genomic_DNA"/>
</dbReference>
<evidence type="ECO:0000313" key="6">
    <source>
        <dbReference type="Proteomes" id="UP000006732"/>
    </source>
</evidence>
<protein>
    <submittedName>
        <fullName evidence="5">Transcriptional regulator, LuxR family</fullName>
    </submittedName>
</protein>
<dbReference type="OrthoDB" id="9780312at2"/>
<accession>A1ARF4</accession>
<dbReference type="HOGENOM" id="CLU_000445_90_7_7"/>
<keyword evidence="6" id="KW-1185">Reference proteome</keyword>
<dbReference type="PROSITE" id="PS00622">
    <property type="entry name" value="HTH_LUXR_1"/>
    <property type="match status" value="1"/>
</dbReference>
<dbReference type="STRING" id="338966.Ppro_2317"/>
<dbReference type="InterPro" id="IPR016032">
    <property type="entry name" value="Sig_transdc_resp-reg_C-effctor"/>
</dbReference>
<dbReference type="SMART" id="SM00421">
    <property type="entry name" value="HTH_LUXR"/>
    <property type="match status" value="1"/>
</dbReference>
<dbReference type="InterPro" id="IPR000792">
    <property type="entry name" value="Tscrpt_reg_LuxR_C"/>
</dbReference>
<dbReference type="GO" id="GO:0006355">
    <property type="term" value="P:regulation of DNA-templated transcription"/>
    <property type="evidence" value="ECO:0007669"/>
    <property type="project" value="InterPro"/>
</dbReference>
<sequence length="201" mass="22077">MKIAIHIGSTLLAQALREQLLKERDVAEVALVHPDSGGETGEPDFIICDAHTIRQQRPASLCGAKTVLLDYGLSEDTISSLLVTSKVDGIMTTDADIPLLMKAFHAIAQGQIWIDNCKIRALVTFAENNRDCVTEGNLSNKEREVVISVSQGLTNREIAARLYISEQTVKTHINNIFKKTNMARRTQLVPLGIKLMADPVS</sequence>
<feature type="domain" description="HTH luxR-type" evidence="4">
    <location>
        <begin position="131"/>
        <end position="196"/>
    </location>
</feature>
<dbReference type="RefSeq" id="WP_011736180.1">
    <property type="nucleotide sequence ID" value="NC_008609.1"/>
</dbReference>
<reference evidence="5 6" key="1">
    <citation type="submission" date="2006-10" db="EMBL/GenBank/DDBJ databases">
        <title>Complete sequence of chromosome of Pelobacter propionicus DSM 2379.</title>
        <authorList>
            <consortium name="US DOE Joint Genome Institute"/>
            <person name="Copeland A."/>
            <person name="Lucas S."/>
            <person name="Lapidus A."/>
            <person name="Barry K."/>
            <person name="Detter J.C."/>
            <person name="Glavina del Rio T."/>
            <person name="Hammon N."/>
            <person name="Israni S."/>
            <person name="Dalin E."/>
            <person name="Tice H."/>
            <person name="Pitluck S."/>
            <person name="Saunders E."/>
            <person name="Brettin T."/>
            <person name="Bruce D."/>
            <person name="Han C."/>
            <person name="Tapia R."/>
            <person name="Schmutz J."/>
            <person name="Larimer F."/>
            <person name="Land M."/>
            <person name="Hauser L."/>
            <person name="Kyrpides N."/>
            <person name="Kim E."/>
            <person name="Lovley D."/>
            <person name="Richardson P."/>
        </authorList>
    </citation>
    <scope>NUCLEOTIDE SEQUENCE [LARGE SCALE GENOMIC DNA]</scope>
    <source>
        <strain evidence="6">DSM 2379 / NBRC 103807 / OttBd1</strain>
    </source>
</reference>
<dbReference type="Gene3D" id="3.40.50.2300">
    <property type="match status" value="1"/>
</dbReference>
<dbReference type="eggNOG" id="COG2197">
    <property type="taxonomic scope" value="Bacteria"/>
</dbReference>
<dbReference type="Gene3D" id="1.10.10.10">
    <property type="entry name" value="Winged helix-like DNA-binding domain superfamily/Winged helix DNA-binding domain"/>
    <property type="match status" value="1"/>
</dbReference>
<dbReference type="AlphaFoldDB" id="A1ARF4"/>
<dbReference type="PRINTS" id="PR00038">
    <property type="entry name" value="HTHLUXR"/>
</dbReference>
<evidence type="ECO:0000259" key="4">
    <source>
        <dbReference type="PROSITE" id="PS50043"/>
    </source>
</evidence>
<dbReference type="SUPFAM" id="SSF46894">
    <property type="entry name" value="C-terminal effector domain of the bipartite response regulators"/>
    <property type="match status" value="1"/>
</dbReference>
<dbReference type="PROSITE" id="PS50043">
    <property type="entry name" value="HTH_LUXR_2"/>
    <property type="match status" value="1"/>
</dbReference>
<organism evidence="5 6">
    <name type="scientific">Pelobacter propionicus (strain DSM 2379 / NBRC 103807 / OttBd1)</name>
    <dbReference type="NCBI Taxonomy" id="338966"/>
    <lineage>
        <taxon>Bacteria</taxon>
        <taxon>Pseudomonadati</taxon>
        <taxon>Thermodesulfobacteriota</taxon>
        <taxon>Desulfuromonadia</taxon>
        <taxon>Desulfuromonadales</taxon>
        <taxon>Desulfuromonadaceae</taxon>
        <taxon>Pelobacter</taxon>
    </lineage>
</organism>
<evidence type="ECO:0000256" key="3">
    <source>
        <dbReference type="ARBA" id="ARBA00023163"/>
    </source>
</evidence>
<proteinExistence type="predicted"/>
<dbReference type="Proteomes" id="UP000006732">
    <property type="component" value="Chromosome"/>
</dbReference>
<evidence type="ECO:0000256" key="2">
    <source>
        <dbReference type="ARBA" id="ARBA00023125"/>
    </source>
</evidence>
<keyword evidence="2" id="KW-0238">DNA-binding</keyword>
<dbReference type="KEGG" id="ppd:Ppro_2317"/>
<evidence type="ECO:0000313" key="5">
    <source>
        <dbReference type="EMBL" id="ABK99924.1"/>
    </source>
</evidence>
<dbReference type="GO" id="GO:0003677">
    <property type="term" value="F:DNA binding"/>
    <property type="evidence" value="ECO:0007669"/>
    <property type="project" value="UniProtKB-KW"/>
</dbReference>
<keyword evidence="1" id="KW-0805">Transcription regulation</keyword>
<dbReference type="PANTHER" id="PTHR44688">
    <property type="entry name" value="DNA-BINDING TRANSCRIPTIONAL ACTIVATOR DEVR_DOSR"/>
    <property type="match status" value="1"/>
</dbReference>
<name>A1ARF4_PELPD</name>
<dbReference type="Pfam" id="PF00196">
    <property type="entry name" value="GerE"/>
    <property type="match status" value="1"/>
</dbReference>
<gene>
    <name evidence="5" type="ordered locus">Ppro_2317</name>
</gene>
<dbReference type="InterPro" id="IPR036388">
    <property type="entry name" value="WH-like_DNA-bd_sf"/>
</dbReference>
<dbReference type="PANTHER" id="PTHR44688:SF25">
    <property type="entry name" value="HTH LUXR-TYPE DOMAIN-CONTAINING PROTEIN"/>
    <property type="match status" value="1"/>
</dbReference>
<dbReference type="CDD" id="cd06170">
    <property type="entry name" value="LuxR_C_like"/>
    <property type="match status" value="1"/>
</dbReference>